<dbReference type="AlphaFoldDB" id="A0A2K1P869"/>
<protein>
    <recommendedName>
        <fullName evidence="3">DUF885 domain-containing protein</fullName>
    </recommendedName>
</protein>
<keyword evidence="2" id="KW-1185">Reference proteome</keyword>
<comment type="caution">
    <text evidence="1">The sequence shown here is derived from an EMBL/GenBank/DDBJ whole genome shotgun (WGS) entry which is preliminary data.</text>
</comment>
<accession>A0A2K1P869</accession>
<dbReference type="RefSeq" id="WP_103079263.1">
    <property type="nucleotide sequence ID" value="NZ_AZRM01000045.1"/>
</dbReference>
<dbReference type="OrthoDB" id="9760040at2"/>
<evidence type="ECO:0000313" key="2">
    <source>
        <dbReference type="Proteomes" id="UP000236199"/>
    </source>
</evidence>
<name>A0A2K1P869_9BACT</name>
<dbReference type="EMBL" id="AZRM01000045">
    <property type="protein sequence ID" value="PNR98994.1"/>
    <property type="molecule type" value="Genomic_DNA"/>
</dbReference>
<gene>
    <name evidence="1" type="ORF">X928_08345</name>
</gene>
<dbReference type="Proteomes" id="UP000236199">
    <property type="component" value="Unassembled WGS sequence"/>
</dbReference>
<organism evidence="1 2">
    <name type="scientific">Petrotoga miotherma DSM 10691</name>
    <dbReference type="NCBI Taxonomy" id="1434326"/>
    <lineage>
        <taxon>Bacteria</taxon>
        <taxon>Thermotogati</taxon>
        <taxon>Thermotogota</taxon>
        <taxon>Thermotogae</taxon>
        <taxon>Petrotogales</taxon>
        <taxon>Petrotogaceae</taxon>
        <taxon>Petrotoga</taxon>
    </lineage>
</organism>
<reference evidence="1 2" key="1">
    <citation type="submission" date="2013-12" db="EMBL/GenBank/DDBJ databases">
        <title>Comparative genomics of Petrotoga isolates.</title>
        <authorList>
            <person name="Nesbo C.L."/>
            <person name="Charchuk R."/>
            <person name="Chow K."/>
        </authorList>
    </citation>
    <scope>NUCLEOTIDE SEQUENCE [LARGE SCALE GENOMIC DNA]</scope>
    <source>
        <strain evidence="1 2">DSM 10691</strain>
    </source>
</reference>
<proteinExistence type="predicted"/>
<evidence type="ECO:0008006" key="3">
    <source>
        <dbReference type="Google" id="ProtNLM"/>
    </source>
</evidence>
<sequence length="498" mass="58091">MESNRVKIEQEARFDQVKTTELCEEYLKVVQKILPGRIMRWGLDCQVPFVTLNKSVITSSINKLYELKNKLLAIHEDSIDFQMLIKSINYRLFEMDVLSEWQTRPYFYIERQLNFFVDIFQSELSKSFSKEWFDARIKSIPDLCFTAIENLDWQRVPSIERIWGSIKLKRISQMLEEVLVNRGESEKFIQSILKPLQEFRNRLEDKTVLHPIIKPWNLNQLERVIDDISGIKIDSEFLREKCLKIISDTKVIASQIRTKKNGIKVEKAWIKKKLQDISIAFASLFDISNMLLGSLKISLINDLNDEDINKPRASYAIVNTLTNEPSFYFFCRPSSYSNQSQLILDLVHEVYPGHHYERTLYYSSNKNNLCRLSYENIFFIEGWAKYVQDQYLLLNFDEEMNLWNKRDHFVMALKALAVLCVHKQNADWSSSMSYLSNLTDLPSEIIASILLEAYLNPIDTLAPLVGILAIQKYSEVNGIDNNLIKTGGSDLWGVLVNQ</sequence>
<evidence type="ECO:0000313" key="1">
    <source>
        <dbReference type="EMBL" id="PNR98994.1"/>
    </source>
</evidence>